<reference evidence="1 2" key="1">
    <citation type="submission" date="2020-03" db="EMBL/GenBank/DDBJ databases">
        <title>Genomic Encyclopedia of Type Strains, Phase IV (KMG-IV): sequencing the most valuable type-strain genomes for metagenomic binning, comparative biology and taxonomic classification.</title>
        <authorList>
            <person name="Goeker M."/>
        </authorList>
    </citation>
    <scope>NUCLEOTIDE SEQUENCE [LARGE SCALE GENOMIC DNA]</scope>
    <source>
        <strain evidence="1 2">DSM 16846</strain>
    </source>
</reference>
<evidence type="ECO:0000313" key="2">
    <source>
        <dbReference type="Proteomes" id="UP000558192"/>
    </source>
</evidence>
<dbReference type="EMBL" id="JAATJC010000001">
    <property type="protein sequence ID" value="NJC05745.1"/>
    <property type="molecule type" value="Genomic_DNA"/>
</dbReference>
<keyword evidence="2" id="KW-1185">Reference proteome</keyword>
<dbReference type="SUPFAM" id="SSF52540">
    <property type="entry name" value="P-loop containing nucleoside triphosphate hydrolases"/>
    <property type="match status" value="1"/>
</dbReference>
<protein>
    <recommendedName>
        <fullName evidence="3">CobQ/CobB/MinD/ParA nucleotide binding domain-containing protein</fullName>
    </recommendedName>
</protein>
<comment type="caution">
    <text evidence="1">The sequence shown here is derived from an EMBL/GenBank/DDBJ whole genome shotgun (WGS) entry which is preliminary data.</text>
</comment>
<dbReference type="Gene3D" id="3.40.50.300">
    <property type="entry name" value="P-loop containing nucleotide triphosphate hydrolases"/>
    <property type="match status" value="1"/>
</dbReference>
<gene>
    <name evidence="1" type="ORF">GGQ97_001538</name>
</gene>
<accession>A0A7X5Y6K9</accession>
<sequence length="250" mass="28106">MKIKDWPRGFGLPRYPKLILSDGEKGGVGKSFAKRALTHTMLARGLELVGFDADTRNSHLARFYGETITVNRIYLRDRKGWDGLIDVLGKLDEYTDVVIDLPANMGEILAKEAPRLLMACERKRRSVHRMWVMGSEYDSVAQLSASKNVFPLERTFVVKNGLYGNDEDFQTWQGSNIQKELHNAQPAEEKDCEILLPAMAPSLRGRISSARCSFSHAAKLPLTLSEQIDLQLWLASTEAAFEPILEQLGL</sequence>
<dbReference type="RefSeq" id="WP_168068496.1">
    <property type="nucleotide sequence ID" value="NZ_JAATJC010000001.1"/>
</dbReference>
<name>A0A7X5Y6K9_9SPHN</name>
<proteinExistence type="predicted"/>
<dbReference type="Proteomes" id="UP000558192">
    <property type="component" value="Unassembled WGS sequence"/>
</dbReference>
<evidence type="ECO:0000313" key="1">
    <source>
        <dbReference type="EMBL" id="NJC05745.1"/>
    </source>
</evidence>
<dbReference type="AlphaFoldDB" id="A0A7X5Y6K9"/>
<dbReference type="InterPro" id="IPR027417">
    <property type="entry name" value="P-loop_NTPase"/>
</dbReference>
<organism evidence="1 2">
    <name type="scientific">Sphingomonas kaistensis</name>
    <dbReference type="NCBI Taxonomy" id="298708"/>
    <lineage>
        <taxon>Bacteria</taxon>
        <taxon>Pseudomonadati</taxon>
        <taxon>Pseudomonadota</taxon>
        <taxon>Alphaproteobacteria</taxon>
        <taxon>Sphingomonadales</taxon>
        <taxon>Sphingomonadaceae</taxon>
        <taxon>Sphingomonas</taxon>
    </lineage>
</organism>
<evidence type="ECO:0008006" key="3">
    <source>
        <dbReference type="Google" id="ProtNLM"/>
    </source>
</evidence>